<accession>S3JS63</accession>
<protein>
    <submittedName>
        <fullName evidence="1">Uncharacterized protein</fullName>
    </submittedName>
</protein>
<evidence type="ECO:0000313" key="1">
    <source>
        <dbReference type="EMBL" id="EPF16019.1"/>
    </source>
</evidence>
<dbReference type="STRING" id="566551.HMPREF0201_02933"/>
<dbReference type="Proteomes" id="UP000014585">
    <property type="component" value="Unassembled WGS sequence"/>
</dbReference>
<gene>
    <name evidence="1" type="ORF">HMPREF0201_02933</name>
</gene>
<dbReference type="EMBL" id="ATDT01000024">
    <property type="protein sequence ID" value="EPF16019.1"/>
    <property type="molecule type" value="Genomic_DNA"/>
</dbReference>
<dbReference type="HOGENOM" id="CLU_2697857_0_0_6"/>
<reference evidence="1 2" key="1">
    <citation type="submission" date="2013-04" db="EMBL/GenBank/DDBJ databases">
        <authorList>
            <person name="Weinstock G."/>
            <person name="Sodergren E."/>
            <person name="Lobos E.A."/>
            <person name="Fulton L."/>
            <person name="Fulton R."/>
            <person name="Courtney L."/>
            <person name="Fronick C."/>
            <person name="O'Laughlin M."/>
            <person name="Godfrey J."/>
            <person name="Wilson R.M."/>
            <person name="Miner T."/>
            <person name="Farmer C."/>
            <person name="Delehaunty K."/>
            <person name="Cordes M."/>
            <person name="Minx P."/>
            <person name="Tomlinson C."/>
            <person name="Chen J."/>
            <person name="Wollam A."/>
            <person name="Pepin K.H."/>
            <person name="Palsikar V.B."/>
            <person name="Zhang X."/>
            <person name="Suruliraj S."/>
            <person name="Perna N.T."/>
            <person name="Plunkett G."/>
            <person name="Warren W."/>
            <person name="Mitreva M."/>
            <person name="Mardis E.R."/>
            <person name="Wilson R.K."/>
        </authorList>
    </citation>
    <scope>NUCLEOTIDE SEQUENCE [LARGE SCALE GENOMIC DNA]</scope>
    <source>
        <strain evidence="1 2">DSM 4568</strain>
    </source>
</reference>
<organism evidence="1 2">
    <name type="scientific">Cedecea davisae DSM 4568</name>
    <dbReference type="NCBI Taxonomy" id="566551"/>
    <lineage>
        <taxon>Bacteria</taxon>
        <taxon>Pseudomonadati</taxon>
        <taxon>Pseudomonadota</taxon>
        <taxon>Gammaproteobacteria</taxon>
        <taxon>Enterobacterales</taxon>
        <taxon>Enterobacteriaceae</taxon>
        <taxon>Cedecea</taxon>
    </lineage>
</organism>
<sequence length="73" mass="8066">MGEGPEHRIYFEVNQIADVFPPLIVDHATAPGSTATSALYFLAIDLPENFLGKIPVIFILHVMINKGKFCSIH</sequence>
<proteinExistence type="predicted"/>
<comment type="caution">
    <text evidence="1">The sequence shown here is derived from an EMBL/GenBank/DDBJ whole genome shotgun (WGS) entry which is preliminary data.</text>
</comment>
<dbReference type="AlphaFoldDB" id="S3JS63"/>
<name>S3JS63_9ENTR</name>
<evidence type="ECO:0000313" key="2">
    <source>
        <dbReference type="Proteomes" id="UP000014585"/>
    </source>
</evidence>